<accession>A0A183GME4</accession>
<dbReference type="AlphaFoldDB" id="A0A183GME4"/>
<name>A0A183GME4_HELPZ</name>
<sequence length="185" mass="20898">MYGNPSVIRHTFGAIMSLEAAQSTNGRIAFTSRKTACVGLEIGRYSKGSAELNMYYRDDAEGNELHEVIRLTVFSKLCPRIIVMHGSISSIEDNVFQLDTDKYHTDMCLVKVGPADEKRYEYMVFAETTGKNACKSYHAFARNTDEFNRRYFDDVSEFMKSELTMSSILPVGAFPKASLCQLDRP</sequence>
<evidence type="ECO:0000313" key="3">
    <source>
        <dbReference type="WBParaSite" id="HPBE_0002386401-mRNA-1"/>
    </source>
</evidence>
<dbReference type="OrthoDB" id="5872422at2759"/>
<protein>
    <submittedName>
        <fullName evidence="3">PID domain-containing protein</fullName>
    </submittedName>
</protein>
<evidence type="ECO:0000313" key="1">
    <source>
        <dbReference type="EMBL" id="VDP41489.1"/>
    </source>
</evidence>
<dbReference type="Proteomes" id="UP000050761">
    <property type="component" value="Unassembled WGS sequence"/>
</dbReference>
<gene>
    <name evidence="1" type="ORF">HPBE_LOCUS23863</name>
</gene>
<dbReference type="WBParaSite" id="HPBE_0002386401-mRNA-1">
    <property type="protein sequence ID" value="HPBE_0002386401-mRNA-1"/>
    <property type="gene ID" value="HPBE_0002386401"/>
</dbReference>
<reference evidence="1 2" key="1">
    <citation type="submission" date="2018-11" db="EMBL/GenBank/DDBJ databases">
        <authorList>
            <consortium name="Pathogen Informatics"/>
        </authorList>
    </citation>
    <scope>NUCLEOTIDE SEQUENCE [LARGE SCALE GENOMIC DNA]</scope>
</reference>
<reference evidence="3" key="2">
    <citation type="submission" date="2019-09" db="UniProtKB">
        <authorList>
            <consortium name="WormBaseParasite"/>
        </authorList>
    </citation>
    <scope>IDENTIFICATION</scope>
</reference>
<proteinExistence type="predicted"/>
<organism evidence="2 3">
    <name type="scientific">Heligmosomoides polygyrus</name>
    <name type="common">Parasitic roundworm</name>
    <dbReference type="NCBI Taxonomy" id="6339"/>
    <lineage>
        <taxon>Eukaryota</taxon>
        <taxon>Metazoa</taxon>
        <taxon>Ecdysozoa</taxon>
        <taxon>Nematoda</taxon>
        <taxon>Chromadorea</taxon>
        <taxon>Rhabditida</taxon>
        <taxon>Rhabditina</taxon>
        <taxon>Rhabditomorpha</taxon>
        <taxon>Strongyloidea</taxon>
        <taxon>Heligmosomidae</taxon>
        <taxon>Heligmosomoides</taxon>
    </lineage>
</organism>
<dbReference type="EMBL" id="UZAH01035568">
    <property type="protein sequence ID" value="VDP41489.1"/>
    <property type="molecule type" value="Genomic_DNA"/>
</dbReference>
<keyword evidence="2" id="KW-1185">Reference proteome</keyword>
<evidence type="ECO:0000313" key="2">
    <source>
        <dbReference type="Proteomes" id="UP000050761"/>
    </source>
</evidence>
<accession>A0A3P8H3X3</accession>